<dbReference type="STRING" id="1036612.A0A1L9SZP8"/>
<organism evidence="4 5">
    <name type="scientific">Aspergillus sydowii CBS 593.65</name>
    <dbReference type="NCBI Taxonomy" id="1036612"/>
    <lineage>
        <taxon>Eukaryota</taxon>
        <taxon>Fungi</taxon>
        <taxon>Dikarya</taxon>
        <taxon>Ascomycota</taxon>
        <taxon>Pezizomycotina</taxon>
        <taxon>Eurotiomycetes</taxon>
        <taxon>Eurotiomycetidae</taxon>
        <taxon>Eurotiales</taxon>
        <taxon>Aspergillaceae</taxon>
        <taxon>Aspergillus</taxon>
        <taxon>Aspergillus subgen. Nidulantes</taxon>
    </lineage>
</organism>
<dbReference type="EMBL" id="KV878601">
    <property type="protein sequence ID" value="OJJ52513.1"/>
    <property type="molecule type" value="Genomic_DNA"/>
</dbReference>
<dbReference type="PRINTS" id="PR00080">
    <property type="entry name" value="SDRFAMILY"/>
</dbReference>
<dbReference type="InterPro" id="IPR051911">
    <property type="entry name" value="SDR_oxidoreductase"/>
</dbReference>
<accession>A0A1L9SZP8</accession>
<dbReference type="OrthoDB" id="1274115at2759"/>
<evidence type="ECO:0000256" key="1">
    <source>
        <dbReference type="ARBA" id="ARBA00006484"/>
    </source>
</evidence>
<dbReference type="PANTHER" id="PTHR43976">
    <property type="entry name" value="SHORT CHAIN DEHYDROGENASE"/>
    <property type="match status" value="1"/>
</dbReference>
<dbReference type="InterPro" id="IPR036291">
    <property type="entry name" value="NAD(P)-bd_dom_sf"/>
</dbReference>
<reference evidence="5" key="1">
    <citation type="journal article" date="2017" name="Genome Biol.">
        <title>Comparative genomics reveals high biological diversity and specific adaptations in the industrially and medically important fungal genus Aspergillus.</title>
        <authorList>
            <person name="de Vries R.P."/>
            <person name="Riley R."/>
            <person name="Wiebenga A."/>
            <person name="Aguilar-Osorio G."/>
            <person name="Amillis S."/>
            <person name="Uchima C.A."/>
            <person name="Anderluh G."/>
            <person name="Asadollahi M."/>
            <person name="Askin M."/>
            <person name="Barry K."/>
            <person name="Battaglia E."/>
            <person name="Bayram O."/>
            <person name="Benocci T."/>
            <person name="Braus-Stromeyer S.A."/>
            <person name="Caldana C."/>
            <person name="Canovas D."/>
            <person name="Cerqueira G.C."/>
            <person name="Chen F."/>
            <person name="Chen W."/>
            <person name="Choi C."/>
            <person name="Clum A."/>
            <person name="Dos Santos R.A."/>
            <person name="Damasio A.R."/>
            <person name="Diallinas G."/>
            <person name="Emri T."/>
            <person name="Fekete E."/>
            <person name="Flipphi M."/>
            <person name="Freyberg S."/>
            <person name="Gallo A."/>
            <person name="Gournas C."/>
            <person name="Habgood R."/>
            <person name="Hainaut M."/>
            <person name="Harispe M.L."/>
            <person name="Henrissat B."/>
            <person name="Hilden K.S."/>
            <person name="Hope R."/>
            <person name="Hossain A."/>
            <person name="Karabika E."/>
            <person name="Karaffa L."/>
            <person name="Karanyi Z."/>
            <person name="Krasevec N."/>
            <person name="Kuo A."/>
            <person name="Kusch H."/>
            <person name="LaButti K."/>
            <person name="Lagendijk E.L."/>
            <person name="Lapidus A."/>
            <person name="Levasseur A."/>
            <person name="Lindquist E."/>
            <person name="Lipzen A."/>
            <person name="Logrieco A.F."/>
            <person name="MacCabe A."/>
            <person name="Maekelae M.R."/>
            <person name="Malavazi I."/>
            <person name="Melin P."/>
            <person name="Meyer V."/>
            <person name="Mielnichuk N."/>
            <person name="Miskei M."/>
            <person name="Molnar A.P."/>
            <person name="Mule G."/>
            <person name="Ngan C.Y."/>
            <person name="Orejas M."/>
            <person name="Orosz E."/>
            <person name="Ouedraogo J.P."/>
            <person name="Overkamp K.M."/>
            <person name="Park H.-S."/>
            <person name="Perrone G."/>
            <person name="Piumi F."/>
            <person name="Punt P.J."/>
            <person name="Ram A.F."/>
            <person name="Ramon A."/>
            <person name="Rauscher S."/>
            <person name="Record E."/>
            <person name="Riano-Pachon D.M."/>
            <person name="Robert V."/>
            <person name="Roehrig J."/>
            <person name="Ruller R."/>
            <person name="Salamov A."/>
            <person name="Salih N.S."/>
            <person name="Samson R.A."/>
            <person name="Sandor E."/>
            <person name="Sanguinetti M."/>
            <person name="Schuetze T."/>
            <person name="Sepcic K."/>
            <person name="Shelest E."/>
            <person name="Sherlock G."/>
            <person name="Sophianopoulou V."/>
            <person name="Squina F.M."/>
            <person name="Sun H."/>
            <person name="Susca A."/>
            <person name="Todd R.B."/>
            <person name="Tsang A."/>
            <person name="Unkles S.E."/>
            <person name="van de Wiele N."/>
            <person name="van Rossen-Uffink D."/>
            <person name="Oliveira J.V."/>
            <person name="Vesth T.C."/>
            <person name="Visser J."/>
            <person name="Yu J.-H."/>
            <person name="Zhou M."/>
            <person name="Andersen M.R."/>
            <person name="Archer D.B."/>
            <person name="Baker S.E."/>
            <person name="Benoit I."/>
            <person name="Brakhage A.A."/>
            <person name="Braus G.H."/>
            <person name="Fischer R."/>
            <person name="Frisvad J.C."/>
            <person name="Goldman G.H."/>
            <person name="Houbraken J."/>
            <person name="Oakley B."/>
            <person name="Pocsi I."/>
            <person name="Scazzocchio C."/>
            <person name="Seiboth B."/>
            <person name="vanKuyk P.A."/>
            <person name="Wortman J."/>
            <person name="Dyer P.S."/>
            <person name="Grigoriev I.V."/>
        </authorList>
    </citation>
    <scope>NUCLEOTIDE SEQUENCE [LARGE SCALE GENOMIC DNA]</scope>
    <source>
        <strain evidence="5">CBS 593.65</strain>
    </source>
</reference>
<dbReference type="PANTHER" id="PTHR43976:SF16">
    <property type="entry name" value="SHORT-CHAIN DEHYDROGENASE_REDUCTASE FAMILY PROTEIN"/>
    <property type="match status" value="1"/>
</dbReference>
<dbReference type="PRINTS" id="PR00081">
    <property type="entry name" value="GDHRDH"/>
</dbReference>
<comment type="similarity">
    <text evidence="1 3">Belongs to the short-chain dehydrogenases/reductases (SDR) family.</text>
</comment>
<keyword evidence="2" id="KW-0560">Oxidoreductase</keyword>
<dbReference type="GeneID" id="63759693"/>
<dbReference type="Gene3D" id="3.40.50.720">
    <property type="entry name" value="NAD(P)-binding Rossmann-like Domain"/>
    <property type="match status" value="1"/>
</dbReference>
<dbReference type="VEuPathDB" id="FungiDB:ASPSYDRAFT_189555"/>
<proteinExistence type="inferred from homology"/>
<gene>
    <name evidence="4" type="ORF">ASPSYDRAFT_189555</name>
</gene>
<name>A0A1L9SZP8_9EURO</name>
<dbReference type="CDD" id="cd05374">
    <property type="entry name" value="17beta-HSD-like_SDR_c"/>
    <property type="match status" value="1"/>
</dbReference>
<dbReference type="Pfam" id="PF00106">
    <property type="entry name" value="adh_short"/>
    <property type="match status" value="1"/>
</dbReference>
<dbReference type="AlphaFoldDB" id="A0A1L9SZP8"/>
<evidence type="ECO:0000313" key="4">
    <source>
        <dbReference type="EMBL" id="OJJ52513.1"/>
    </source>
</evidence>
<sequence>MARKQVWFITGCSSGFGEQFVRQLRALGDDVVATGRNAETKLAYLKDTGATILDLDVTAPQAELDAKFQLAIDIYGSVDVLVNNAGFIQCGAVEELTQEDMQRSLDTNFHGPINLTRAALPHFRSKTEKGQGLIIYMGSQSGFHGEPAGAAYCASKFALEGAVESLSKELAWLAPGIKPLIIEAGIFSTEVMKNINHVPHRVEFWRPLNDACRVRGAGNYGNEPGNAVDLVSKVIQIAKGVGVAEGKDIPLRVPFGSDCVGFLRQKIGDLTRVVDEWEDIASSTDFPEHEGPMPALPK</sequence>
<protein>
    <recommendedName>
        <fullName evidence="6">Hydroxybutyrate dehydrogenase</fullName>
    </recommendedName>
</protein>
<dbReference type="Proteomes" id="UP000184356">
    <property type="component" value="Unassembled WGS sequence"/>
</dbReference>
<evidence type="ECO:0000313" key="5">
    <source>
        <dbReference type="Proteomes" id="UP000184356"/>
    </source>
</evidence>
<dbReference type="GO" id="GO:0016491">
    <property type="term" value="F:oxidoreductase activity"/>
    <property type="evidence" value="ECO:0007669"/>
    <property type="project" value="UniProtKB-KW"/>
</dbReference>
<evidence type="ECO:0000256" key="3">
    <source>
        <dbReference type="RuleBase" id="RU000363"/>
    </source>
</evidence>
<dbReference type="InterPro" id="IPR002347">
    <property type="entry name" value="SDR_fam"/>
</dbReference>
<evidence type="ECO:0000256" key="2">
    <source>
        <dbReference type="ARBA" id="ARBA00023002"/>
    </source>
</evidence>
<dbReference type="RefSeq" id="XP_040696319.1">
    <property type="nucleotide sequence ID" value="XM_040843620.1"/>
</dbReference>
<dbReference type="SUPFAM" id="SSF51735">
    <property type="entry name" value="NAD(P)-binding Rossmann-fold domains"/>
    <property type="match status" value="1"/>
</dbReference>
<evidence type="ECO:0008006" key="6">
    <source>
        <dbReference type="Google" id="ProtNLM"/>
    </source>
</evidence>
<keyword evidence="5" id="KW-1185">Reference proteome</keyword>